<evidence type="ECO:0000313" key="3">
    <source>
        <dbReference type="Proteomes" id="UP000002051"/>
    </source>
</evidence>
<evidence type="ECO:0000313" key="1">
    <source>
        <dbReference type="EMBL" id="AES75410.1"/>
    </source>
</evidence>
<reference evidence="1 3" key="1">
    <citation type="journal article" date="2011" name="Nature">
        <title>The Medicago genome provides insight into the evolution of rhizobial symbioses.</title>
        <authorList>
            <person name="Young N.D."/>
            <person name="Debelle F."/>
            <person name="Oldroyd G.E."/>
            <person name="Geurts R."/>
            <person name="Cannon S.B."/>
            <person name="Udvardi M.K."/>
            <person name="Benedito V.A."/>
            <person name="Mayer K.F."/>
            <person name="Gouzy J."/>
            <person name="Schoof H."/>
            <person name="Van de Peer Y."/>
            <person name="Proost S."/>
            <person name="Cook D.R."/>
            <person name="Meyers B.C."/>
            <person name="Spannagl M."/>
            <person name="Cheung F."/>
            <person name="De Mita S."/>
            <person name="Krishnakumar V."/>
            <person name="Gundlach H."/>
            <person name="Zhou S."/>
            <person name="Mudge J."/>
            <person name="Bharti A.K."/>
            <person name="Murray J.D."/>
            <person name="Naoumkina M.A."/>
            <person name="Rosen B."/>
            <person name="Silverstein K.A."/>
            <person name="Tang H."/>
            <person name="Rombauts S."/>
            <person name="Zhao P.X."/>
            <person name="Zhou P."/>
            <person name="Barbe V."/>
            <person name="Bardou P."/>
            <person name="Bechner M."/>
            <person name="Bellec A."/>
            <person name="Berger A."/>
            <person name="Berges H."/>
            <person name="Bidwell S."/>
            <person name="Bisseling T."/>
            <person name="Choisne N."/>
            <person name="Couloux A."/>
            <person name="Denny R."/>
            <person name="Deshpande S."/>
            <person name="Dai X."/>
            <person name="Doyle J.J."/>
            <person name="Dudez A.M."/>
            <person name="Farmer A.D."/>
            <person name="Fouteau S."/>
            <person name="Franken C."/>
            <person name="Gibelin C."/>
            <person name="Gish J."/>
            <person name="Goldstein S."/>
            <person name="Gonzalez A.J."/>
            <person name="Green P.J."/>
            <person name="Hallab A."/>
            <person name="Hartog M."/>
            <person name="Hua A."/>
            <person name="Humphray S.J."/>
            <person name="Jeong D.H."/>
            <person name="Jing Y."/>
            <person name="Jocker A."/>
            <person name="Kenton S.M."/>
            <person name="Kim D.J."/>
            <person name="Klee K."/>
            <person name="Lai H."/>
            <person name="Lang C."/>
            <person name="Lin S."/>
            <person name="Macmil S.L."/>
            <person name="Magdelenat G."/>
            <person name="Matthews L."/>
            <person name="McCorrison J."/>
            <person name="Monaghan E.L."/>
            <person name="Mun J.H."/>
            <person name="Najar F.Z."/>
            <person name="Nicholson C."/>
            <person name="Noirot C."/>
            <person name="O'Bleness M."/>
            <person name="Paule C.R."/>
            <person name="Poulain J."/>
            <person name="Prion F."/>
            <person name="Qin B."/>
            <person name="Qu C."/>
            <person name="Retzel E.F."/>
            <person name="Riddle C."/>
            <person name="Sallet E."/>
            <person name="Samain S."/>
            <person name="Samson N."/>
            <person name="Sanders I."/>
            <person name="Saurat O."/>
            <person name="Scarpelli C."/>
            <person name="Schiex T."/>
            <person name="Segurens B."/>
            <person name="Severin A.J."/>
            <person name="Sherrier D.J."/>
            <person name="Shi R."/>
            <person name="Sims S."/>
            <person name="Singer S.R."/>
            <person name="Sinharoy S."/>
            <person name="Sterck L."/>
            <person name="Viollet A."/>
            <person name="Wang B.B."/>
            <person name="Wang K."/>
            <person name="Wang M."/>
            <person name="Wang X."/>
            <person name="Warfsmann J."/>
            <person name="Weissenbach J."/>
            <person name="White D.D."/>
            <person name="White J.D."/>
            <person name="Wiley G.B."/>
            <person name="Wincker P."/>
            <person name="Xing Y."/>
            <person name="Yang L."/>
            <person name="Yao Z."/>
            <person name="Ying F."/>
            <person name="Zhai J."/>
            <person name="Zhou L."/>
            <person name="Zuber A."/>
            <person name="Denarie J."/>
            <person name="Dixon R.A."/>
            <person name="May G.D."/>
            <person name="Schwartz D.C."/>
            <person name="Rogers J."/>
            <person name="Quetier F."/>
            <person name="Town C.D."/>
            <person name="Roe B.A."/>
        </authorList>
    </citation>
    <scope>NUCLEOTIDE SEQUENCE [LARGE SCALE GENOMIC DNA]</scope>
    <source>
        <strain evidence="1">A17</strain>
        <strain evidence="2 3">cv. Jemalong A17</strain>
    </source>
</reference>
<reference evidence="2" key="3">
    <citation type="submission" date="2015-04" db="UniProtKB">
        <authorList>
            <consortium name="EnsemblPlants"/>
        </authorList>
    </citation>
    <scope>IDENTIFICATION</scope>
    <source>
        <strain evidence="2">cv. Jemalong A17</strain>
    </source>
</reference>
<sequence length="229" mass="26461">MINNNFKSLSWISKNQKYLLKNIHHRKPIHKHSHPREMAALEKEIEKLSHEKNKRQTNLQNFFEKALQDSFIVELLSGKFESKDLAAYNKKRRLSYVDQMQLVAEGRLVDHHISNKLRLELSPADSDMNLISCSTQGSNEDVESLQKNLYEGELIGMQTIVNVDGKESEIRVSSNQNVANEAIYPAEPKEVSGTVQVEVAARHEVNDVFWEQFLTKRPFYSDYEEAKSN</sequence>
<organism evidence="1 3">
    <name type="scientific">Medicago truncatula</name>
    <name type="common">Barrel medic</name>
    <name type="synonym">Medicago tribuloides</name>
    <dbReference type="NCBI Taxonomy" id="3880"/>
    <lineage>
        <taxon>Eukaryota</taxon>
        <taxon>Viridiplantae</taxon>
        <taxon>Streptophyta</taxon>
        <taxon>Embryophyta</taxon>
        <taxon>Tracheophyta</taxon>
        <taxon>Spermatophyta</taxon>
        <taxon>Magnoliopsida</taxon>
        <taxon>eudicotyledons</taxon>
        <taxon>Gunneridae</taxon>
        <taxon>Pentapetalae</taxon>
        <taxon>rosids</taxon>
        <taxon>fabids</taxon>
        <taxon>Fabales</taxon>
        <taxon>Fabaceae</taxon>
        <taxon>Papilionoideae</taxon>
        <taxon>50 kb inversion clade</taxon>
        <taxon>NPAAA clade</taxon>
        <taxon>Hologalegina</taxon>
        <taxon>IRL clade</taxon>
        <taxon>Trifolieae</taxon>
        <taxon>Medicago</taxon>
    </lineage>
</organism>
<dbReference type="PaxDb" id="3880-AES75410"/>
<gene>
    <name evidence="1" type="ordered locus">MTR_6g044430</name>
</gene>
<name>G7KJH7_MEDTR</name>
<dbReference type="STRING" id="3880.G7KJH7"/>
<proteinExistence type="predicted"/>
<dbReference type="EnsemblPlants" id="AES75410">
    <property type="protein sequence ID" value="AES75410"/>
    <property type="gene ID" value="MTR_6g044430"/>
</dbReference>
<reference evidence="1 3" key="2">
    <citation type="journal article" date="2014" name="BMC Genomics">
        <title>An improved genome release (version Mt4.0) for the model legume Medicago truncatula.</title>
        <authorList>
            <person name="Tang H."/>
            <person name="Krishnakumar V."/>
            <person name="Bidwell S."/>
            <person name="Rosen B."/>
            <person name="Chan A."/>
            <person name="Zhou S."/>
            <person name="Gentzbittel L."/>
            <person name="Childs K.L."/>
            <person name="Yandell M."/>
            <person name="Gundlach H."/>
            <person name="Mayer K.F."/>
            <person name="Schwartz D.C."/>
            <person name="Town C.D."/>
        </authorList>
    </citation>
    <scope>GENOME REANNOTATION</scope>
    <source>
        <strain evidence="2 3">cv. Jemalong A17</strain>
    </source>
</reference>
<dbReference type="HOGENOM" id="CLU_030308_4_1_1"/>
<keyword evidence="3" id="KW-1185">Reference proteome</keyword>
<dbReference type="eggNOG" id="KOG0627">
    <property type="taxonomic scope" value="Eukaryota"/>
</dbReference>
<evidence type="ECO:0000313" key="2">
    <source>
        <dbReference type="EnsemblPlants" id="AES75410"/>
    </source>
</evidence>
<dbReference type="AlphaFoldDB" id="G7KJH7"/>
<dbReference type="EMBL" id="CM001222">
    <property type="protein sequence ID" value="AES75410.1"/>
    <property type="molecule type" value="Genomic_DNA"/>
</dbReference>
<accession>G7KJH7</accession>
<dbReference type="Proteomes" id="UP000002051">
    <property type="component" value="Chromosome 6"/>
</dbReference>
<protein>
    <submittedName>
        <fullName evidence="1">Heat stress transcription factor-like protein</fullName>
    </submittedName>
</protein>